<reference evidence="1 2" key="1">
    <citation type="submission" date="2019-01" db="EMBL/GenBank/DDBJ databases">
        <authorList>
            <person name="Alioto T."/>
            <person name="Alioto T."/>
        </authorList>
    </citation>
    <scope>NUCLEOTIDE SEQUENCE [LARGE SCALE GENOMIC DNA]</scope>
</reference>
<dbReference type="Proteomes" id="UP000386466">
    <property type="component" value="Unassembled WGS sequence"/>
</dbReference>
<evidence type="ECO:0000313" key="2">
    <source>
        <dbReference type="Proteomes" id="UP000386466"/>
    </source>
</evidence>
<dbReference type="EMBL" id="CAAGRJ010003344">
    <property type="protein sequence ID" value="VFV21156.1"/>
    <property type="molecule type" value="Genomic_DNA"/>
</dbReference>
<dbReference type="AlphaFoldDB" id="A0A485MN80"/>
<sequence length="73" mass="8386">MFETKKALKSQCGKSVPAYDQDQSIPVEILQLLHLGSASKWEFLANLYITALLNASRWTLESCMTHLQYKWIP</sequence>
<feature type="non-terminal residue" evidence="1">
    <location>
        <position position="73"/>
    </location>
</feature>
<proteinExistence type="predicted"/>
<accession>A0A485MN80</accession>
<organism evidence="1 2">
    <name type="scientific">Lynx pardinus</name>
    <name type="common">Iberian lynx</name>
    <name type="synonym">Felis pardina</name>
    <dbReference type="NCBI Taxonomy" id="191816"/>
    <lineage>
        <taxon>Eukaryota</taxon>
        <taxon>Metazoa</taxon>
        <taxon>Chordata</taxon>
        <taxon>Craniata</taxon>
        <taxon>Vertebrata</taxon>
        <taxon>Euteleostomi</taxon>
        <taxon>Mammalia</taxon>
        <taxon>Eutheria</taxon>
        <taxon>Laurasiatheria</taxon>
        <taxon>Carnivora</taxon>
        <taxon>Feliformia</taxon>
        <taxon>Felidae</taxon>
        <taxon>Felinae</taxon>
        <taxon>Lynx</taxon>
    </lineage>
</organism>
<name>A0A485MN80_LYNPA</name>
<protein>
    <submittedName>
        <fullName evidence="1">Protein phosphatase</fullName>
    </submittedName>
</protein>
<evidence type="ECO:0000313" key="1">
    <source>
        <dbReference type="EMBL" id="VFV21156.1"/>
    </source>
</evidence>
<keyword evidence="2" id="KW-1185">Reference proteome</keyword>
<gene>
    <name evidence="1" type="ORF">LYPA_23C011048</name>
</gene>